<feature type="region of interest" description="Disordered" evidence="1">
    <location>
        <begin position="1"/>
        <end position="60"/>
    </location>
</feature>
<evidence type="ECO:0000313" key="2">
    <source>
        <dbReference type="EMBL" id="MDQ0506296.1"/>
    </source>
</evidence>
<sequence>MTMRDQEQRPAPATPDQKAPKPGASRQQQQAQMPGQKGGQPQQEGQHTPPAKDDARHGQR</sequence>
<dbReference type="RefSeq" id="WP_237345720.1">
    <property type="nucleotide sequence ID" value="NZ_JABWGX010000012.1"/>
</dbReference>
<protein>
    <submittedName>
        <fullName evidence="2">Uncharacterized protein</fullName>
    </submittedName>
</protein>
<gene>
    <name evidence="2" type="ORF">QOZ94_003105</name>
</gene>
<feature type="compositionally biased region" description="Basic and acidic residues" evidence="1">
    <location>
        <begin position="50"/>
        <end position="60"/>
    </location>
</feature>
<feature type="compositionally biased region" description="Low complexity" evidence="1">
    <location>
        <begin position="27"/>
        <end position="46"/>
    </location>
</feature>
<name>A0ABU0LGM2_XANAG</name>
<reference evidence="2 3" key="1">
    <citation type="submission" date="2023-07" db="EMBL/GenBank/DDBJ databases">
        <title>Genomic Encyclopedia of Type Strains, Phase IV (KMG-IV): sequencing the most valuable type-strain genomes for metagenomic binning, comparative biology and taxonomic classification.</title>
        <authorList>
            <person name="Goeker M."/>
        </authorList>
    </citation>
    <scope>NUCLEOTIDE SEQUENCE [LARGE SCALE GENOMIC DNA]</scope>
    <source>
        <strain evidence="2 3">DSM 3770</strain>
    </source>
</reference>
<dbReference type="Proteomes" id="UP001241747">
    <property type="component" value="Unassembled WGS sequence"/>
</dbReference>
<comment type="caution">
    <text evidence="2">The sequence shown here is derived from an EMBL/GenBank/DDBJ whole genome shotgun (WGS) entry which is preliminary data.</text>
</comment>
<keyword evidence="3" id="KW-1185">Reference proteome</keyword>
<dbReference type="EMBL" id="JAUSVY010000007">
    <property type="protein sequence ID" value="MDQ0506296.1"/>
    <property type="molecule type" value="Genomic_DNA"/>
</dbReference>
<accession>A0ABU0LGM2</accession>
<evidence type="ECO:0000313" key="3">
    <source>
        <dbReference type="Proteomes" id="UP001241747"/>
    </source>
</evidence>
<evidence type="ECO:0000256" key="1">
    <source>
        <dbReference type="SAM" id="MobiDB-lite"/>
    </source>
</evidence>
<proteinExistence type="predicted"/>
<organism evidence="2 3">
    <name type="scientific">Xanthobacter agilis</name>
    <dbReference type="NCBI Taxonomy" id="47492"/>
    <lineage>
        <taxon>Bacteria</taxon>
        <taxon>Pseudomonadati</taxon>
        <taxon>Pseudomonadota</taxon>
        <taxon>Alphaproteobacteria</taxon>
        <taxon>Hyphomicrobiales</taxon>
        <taxon>Xanthobacteraceae</taxon>
        <taxon>Xanthobacter</taxon>
    </lineage>
</organism>